<dbReference type="Proteomes" id="UP000627292">
    <property type="component" value="Unassembled WGS sequence"/>
</dbReference>
<dbReference type="InterPro" id="IPR009003">
    <property type="entry name" value="Peptidase_S1_PA"/>
</dbReference>
<name>A0A917J2F6_9BACT</name>
<organism evidence="1 2">
    <name type="scientific">Filimonas zeae</name>
    <dbReference type="NCBI Taxonomy" id="1737353"/>
    <lineage>
        <taxon>Bacteria</taxon>
        <taxon>Pseudomonadati</taxon>
        <taxon>Bacteroidota</taxon>
        <taxon>Chitinophagia</taxon>
        <taxon>Chitinophagales</taxon>
        <taxon>Chitinophagaceae</taxon>
        <taxon>Filimonas</taxon>
    </lineage>
</organism>
<protein>
    <recommendedName>
        <fullName evidence="3">Por secretion system C-terminal sorting domain-containing protein</fullName>
    </recommendedName>
</protein>
<gene>
    <name evidence="1" type="ORF">GCM10011379_33120</name>
</gene>
<keyword evidence="2" id="KW-1185">Reference proteome</keyword>
<dbReference type="SUPFAM" id="SSF50494">
    <property type="entry name" value="Trypsin-like serine proteases"/>
    <property type="match status" value="1"/>
</dbReference>
<sequence>MPVAKATGIPASRQLSLPDNLTWQPLSRCAVAVYKRTMPVAAGIQLHKQPCYFADKYVTRLTPQNAGVWSQTAAGRVWRLALSSAGAYSLYATLQHLQLAPGVQLYLYNPAYKQIQGPYTAASLQGNSLLTLPPIAGDKMVFELNVPATVKNYGTLTVAAVYHDRLNILATTTFKYTPPSCEEQVNCASGIYWQTEKRAVCKIIADGALCTGTLLANTSRSSTPYVLTAYHVIFTQQHAQEAVFVFNYEYTTCGGTETGTLQSISGSSLVAAQEGSDAALLLLNTTPPAAYKPYYAGWDVTDSAPATPAATLHHPWGRPKQIALTWQAVPTADYGSAYAPNAFWQCSWDVGVTQPGSSGAPLFNKQHRVVGTLTGGDATCGRGGYDYFFKMASAWKAGNVTSNPLQAWLDATGTGITAMDGYDPYGFDSTACGDAWNLLPFEKTDSSVLINPVTGLPFSAATPLAEQFLSPGYLLVSAMYLNIAAVSVADAADYITLTVWEGDALPGRVVYEQNIPLSQLHTGMVTLTPDSAIALRGNFFIGYIPHIHPAARLTLYRAANRGKEAPSTLFVQAQGWRAIQQLNNNLATAAGIGIAECYGKTRRPVYGNLRLYPNPAGNYLHFTLPGNPVVKKVLCFNSIGKQVPVSFQPGESSHTLHFQLPAGVYYIQVHTAAHIWAATFVATP</sequence>
<proteinExistence type="predicted"/>
<evidence type="ECO:0008006" key="3">
    <source>
        <dbReference type="Google" id="ProtNLM"/>
    </source>
</evidence>
<evidence type="ECO:0000313" key="2">
    <source>
        <dbReference type="Proteomes" id="UP000627292"/>
    </source>
</evidence>
<dbReference type="Gene3D" id="2.40.10.10">
    <property type="entry name" value="Trypsin-like serine proteases"/>
    <property type="match status" value="2"/>
</dbReference>
<reference evidence="1" key="2">
    <citation type="submission" date="2020-09" db="EMBL/GenBank/DDBJ databases">
        <authorList>
            <person name="Sun Q."/>
            <person name="Zhou Y."/>
        </authorList>
    </citation>
    <scope>NUCLEOTIDE SEQUENCE</scope>
    <source>
        <strain evidence="1">CGMCC 1.15290</strain>
    </source>
</reference>
<dbReference type="InterPro" id="IPR026444">
    <property type="entry name" value="Secre_tail"/>
</dbReference>
<dbReference type="AlphaFoldDB" id="A0A917J2F6"/>
<dbReference type="NCBIfam" id="TIGR04183">
    <property type="entry name" value="Por_Secre_tail"/>
    <property type="match status" value="1"/>
</dbReference>
<dbReference type="EMBL" id="BMIB01000003">
    <property type="protein sequence ID" value="GGH72558.1"/>
    <property type="molecule type" value="Genomic_DNA"/>
</dbReference>
<dbReference type="PANTHER" id="PTHR36234:SF5">
    <property type="entry name" value="LYSYL ENDOPEPTIDASE"/>
    <property type="match status" value="1"/>
</dbReference>
<dbReference type="InterPro" id="IPR043504">
    <property type="entry name" value="Peptidase_S1_PA_chymotrypsin"/>
</dbReference>
<dbReference type="RefSeq" id="WP_188954239.1">
    <property type="nucleotide sequence ID" value="NZ_BMIB01000003.1"/>
</dbReference>
<accession>A0A917J2F6</accession>
<reference evidence="1" key="1">
    <citation type="journal article" date="2014" name="Int. J. Syst. Evol. Microbiol.">
        <title>Complete genome sequence of Corynebacterium casei LMG S-19264T (=DSM 44701T), isolated from a smear-ripened cheese.</title>
        <authorList>
            <consortium name="US DOE Joint Genome Institute (JGI-PGF)"/>
            <person name="Walter F."/>
            <person name="Albersmeier A."/>
            <person name="Kalinowski J."/>
            <person name="Ruckert C."/>
        </authorList>
    </citation>
    <scope>NUCLEOTIDE SEQUENCE</scope>
    <source>
        <strain evidence="1">CGMCC 1.15290</strain>
    </source>
</reference>
<dbReference type="Pfam" id="PF13365">
    <property type="entry name" value="Trypsin_2"/>
    <property type="match status" value="1"/>
</dbReference>
<evidence type="ECO:0000313" key="1">
    <source>
        <dbReference type="EMBL" id="GGH72558.1"/>
    </source>
</evidence>
<dbReference type="PANTHER" id="PTHR36234">
    <property type="entry name" value="LYSYL ENDOPEPTIDASE"/>
    <property type="match status" value="1"/>
</dbReference>
<comment type="caution">
    <text evidence="1">The sequence shown here is derived from an EMBL/GenBank/DDBJ whole genome shotgun (WGS) entry which is preliminary data.</text>
</comment>